<sequence length="187" mass="20050">MGVPDSGRAVTMSELDPDLLFKSCNIAILTVSDTRDLTTDRSGTILAERVTGAGHHLAARDIVPDSVEEIVARLRGWIASDDIDVVITTGGTGITGRDVTPEAFDRVLDKEIPGFGELFRILSYAKIGTSTIQSRALGGIASGTFLFALPGSTGAVADAWDDILVHQLDSRHKPCNFVDLMPRLTER</sequence>
<dbReference type="InterPro" id="IPR012245">
    <property type="entry name" value="MoaB"/>
</dbReference>
<keyword evidence="8" id="KW-1185">Reference proteome</keyword>
<dbReference type="InterPro" id="IPR013484">
    <property type="entry name" value="MoaB_proteobac"/>
</dbReference>
<protein>
    <recommendedName>
        <fullName evidence="3 5">Molybdenum cofactor biosynthesis protein B</fullName>
    </recommendedName>
</protein>
<name>A0ABQ0PXI5_9PROT</name>
<dbReference type="Proteomes" id="UP001062776">
    <property type="component" value="Unassembled WGS sequence"/>
</dbReference>
<evidence type="ECO:0000313" key="7">
    <source>
        <dbReference type="EMBL" id="GBQ84045.1"/>
    </source>
</evidence>
<comment type="caution">
    <text evidence="7">The sequence shown here is derived from an EMBL/GenBank/DDBJ whole genome shotgun (WGS) entry which is preliminary data.</text>
</comment>
<dbReference type="PIRSF" id="PIRSF006443">
    <property type="entry name" value="MoaB"/>
    <property type="match status" value="1"/>
</dbReference>
<evidence type="ECO:0000313" key="8">
    <source>
        <dbReference type="Proteomes" id="UP001062776"/>
    </source>
</evidence>
<evidence type="ECO:0000256" key="5">
    <source>
        <dbReference type="PIRNR" id="PIRNR006443"/>
    </source>
</evidence>
<keyword evidence="4 5" id="KW-0501">Molybdenum cofactor biosynthesis</keyword>
<evidence type="ECO:0000256" key="3">
    <source>
        <dbReference type="ARBA" id="ARBA00015262"/>
    </source>
</evidence>
<reference evidence="7" key="1">
    <citation type="submission" date="2013-04" db="EMBL/GenBank/DDBJ databases">
        <title>The genome sequencing project of 58 acetic acid bacteria.</title>
        <authorList>
            <person name="Okamoto-Kainuma A."/>
            <person name="Ishikawa M."/>
            <person name="Umino S."/>
            <person name="Koizumi Y."/>
            <person name="Shiwa Y."/>
            <person name="Yoshikawa H."/>
            <person name="Matsutani M."/>
            <person name="Matsushita K."/>
        </authorList>
    </citation>
    <scope>NUCLEOTIDE SEQUENCE</scope>
    <source>
        <strain evidence="7">NRIC 0535</strain>
    </source>
</reference>
<dbReference type="Pfam" id="PF00994">
    <property type="entry name" value="MoCF_biosynth"/>
    <property type="match status" value="1"/>
</dbReference>
<dbReference type="InterPro" id="IPR001453">
    <property type="entry name" value="MoaB/Mog_dom"/>
</dbReference>
<dbReference type="PROSITE" id="PS01078">
    <property type="entry name" value="MOCF_BIOSYNTHESIS_1"/>
    <property type="match status" value="1"/>
</dbReference>
<evidence type="ECO:0000256" key="2">
    <source>
        <dbReference type="ARBA" id="ARBA00006112"/>
    </source>
</evidence>
<organism evidence="7 8">
    <name type="scientific">Asaia krungthepensis NRIC 0535</name>
    <dbReference type="NCBI Taxonomy" id="1307925"/>
    <lineage>
        <taxon>Bacteria</taxon>
        <taxon>Pseudomonadati</taxon>
        <taxon>Pseudomonadota</taxon>
        <taxon>Alphaproteobacteria</taxon>
        <taxon>Acetobacterales</taxon>
        <taxon>Acetobacteraceae</taxon>
        <taxon>Asaia</taxon>
    </lineage>
</organism>
<dbReference type="NCBIfam" id="TIGR02667">
    <property type="entry name" value="moaB_proteo"/>
    <property type="match status" value="1"/>
</dbReference>
<dbReference type="NCBIfam" id="TIGR00177">
    <property type="entry name" value="molyb_syn"/>
    <property type="match status" value="1"/>
</dbReference>
<gene>
    <name evidence="7" type="ORF">AA0535_0402</name>
</gene>
<proteinExistence type="inferred from homology"/>
<evidence type="ECO:0000256" key="1">
    <source>
        <dbReference type="ARBA" id="ARBA00005046"/>
    </source>
</evidence>
<accession>A0ABQ0PXI5</accession>
<comment type="similarity">
    <text evidence="2 5">Belongs to the MoaB/Mog family.</text>
</comment>
<comment type="function">
    <text evidence="5">May be involved in the biosynthesis of molybdopterin.</text>
</comment>
<evidence type="ECO:0000256" key="4">
    <source>
        <dbReference type="ARBA" id="ARBA00023150"/>
    </source>
</evidence>
<dbReference type="EMBL" id="BAPV01000003">
    <property type="protein sequence ID" value="GBQ84045.1"/>
    <property type="molecule type" value="Genomic_DNA"/>
</dbReference>
<dbReference type="SMART" id="SM00852">
    <property type="entry name" value="MoCF_biosynth"/>
    <property type="match status" value="1"/>
</dbReference>
<dbReference type="PANTHER" id="PTHR43232">
    <property type="entry name" value="MOLYBDENUM COFACTOR BIOSYNTHESIS PROTEIN B"/>
    <property type="match status" value="1"/>
</dbReference>
<comment type="pathway">
    <text evidence="1 5">Cofactor biosynthesis; molybdopterin biosynthesis.</text>
</comment>
<dbReference type="CDD" id="cd00886">
    <property type="entry name" value="MogA_MoaB"/>
    <property type="match status" value="1"/>
</dbReference>
<evidence type="ECO:0000259" key="6">
    <source>
        <dbReference type="SMART" id="SM00852"/>
    </source>
</evidence>
<dbReference type="Gene3D" id="3.40.980.10">
    <property type="entry name" value="MoaB/Mog-like domain"/>
    <property type="match status" value="1"/>
</dbReference>
<dbReference type="PANTHER" id="PTHR43232:SF2">
    <property type="entry name" value="MOLYBDENUM COFACTOR BIOSYNTHESIS PROTEIN B"/>
    <property type="match status" value="1"/>
</dbReference>
<dbReference type="InterPro" id="IPR036425">
    <property type="entry name" value="MoaB/Mog-like_dom_sf"/>
</dbReference>
<dbReference type="InterPro" id="IPR008284">
    <property type="entry name" value="MoCF_biosynth_CS"/>
</dbReference>
<dbReference type="SUPFAM" id="SSF53218">
    <property type="entry name" value="Molybdenum cofactor biosynthesis proteins"/>
    <property type="match status" value="1"/>
</dbReference>
<feature type="domain" description="MoaB/Mog" evidence="6">
    <location>
        <begin position="27"/>
        <end position="171"/>
    </location>
</feature>